<evidence type="ECO:0000256" key="1">
    <source>
        <dbReference type="PROSITE-ProRule" id="PRU00221"/>
    </source>
</evidence>
<dbReference type="InterPro" id="IPR009030">
    <property type="entry name" value="Growth_fac_rcpt_cys_sf"/>
</dbReference>
<dbReference type="InterPro" id="IPR001680">
    <property type="entry name" value="WD40_rpt"/>
</dbReference>
<dbReference type="KEGG" id="tet:TTHERM_000001490"/>
<dbReference type="InParanoid" id="W7XEV1"/>
<sequence length="3226" mass="374083">MQLQLIVISFIIVNILYKSAKVLGKNCPENCFKCNNSLQCSQCNSGYRLDQNSHTCLPYCNFGQSYDVQSNSCQSICPNSYYSDSQTSICKPLLPCPTMNQQGQSFFDVFLSMISSSSGKIIVQGMVGGDYSSKIIILDNQNQQPVGQLIGHDDGVIGMYNLRVNKIYDLGNISIQQAKFPQGQEILISVSFYKLTQITKDYVILMQNTDTLNNFAVVYMSEIVKQPIYQQQTTSTLISSSYKLFSNAHIKSITGILILPNYQLISYGQDKRIIVWYSIDQPDNFQYQCSFNSPVNLVLQLSNSSYLIQIDNDYSLFIYNSFNCNEIQTYHGNPIQQIFANPSPQMSNIIYFFSCSISEVILYIYDTNQQIYSYISQVNSDNQYRFITNNYFVFISSNGNVSVNQFDDNTGIILIYQYNLFFKQLNPVNQVAVNNQNLLILSSELTILQLIPLPQDPKQLPVQMQITDKKKNIKTKMKYHTDAVNGILFDRLYDRVITYSIDGSFKIWEERVLENQGNVTDYRLVIEQFHPSCNILVDQFCYRQILDMTIVIPNLLACLYNDNTIVLWNYNPFKVTLNATLSLDLKTLSINNMFGYKNTFIAFNNAQQLKVYNFITMNFTSVINDSFYYAVLENNNGIDYAYFIRANQGRVIIMNLATKAILMTNSYSGNLGFAKYYPEIKYLFFSTVSNNILYIYPFLFSGVRRYLINKPVAISVDVVTKNFMVYQQDYNVAYFFWIDSTLYIYGTYTFAASVPQKLSAPLSNPEQHFFVQNTAFPAIQNQVISFSYQYNNQMLLTFADKISSMAIDPITKKLYLGFENGNIYSGGISTNYYAYIDDENYFNGIYYYQNDRSIYAFNNNIHQIDTTTMTKPKIYSGAHKSTINDIIIDKNNDWIVSYSNDTTNNFYRWDMNGTNVSQFKGGQTQNVLNAFLDLDADIIISYSSDMTFAVWQYTNQTLLYIINTHILEQEKYNANIASIPPDQQIPYKIVSYYHDPINKRIISINNNQNLFMHYYCDAPSAIPPIKQNTYTSYRIPNMVDLYVDLDPVYGKFYVKVLINMVYSLHTYNFHTFAYEQQISYHTDNIIGMKYINAKSYSFQYTLLVIMDRMTQQFILSISTQNPLITNFIVFEKMDHIYLYSEGQKNVLSYRLAVHSLSTGVLIKQILNSQYIENGNVNIVFLDEERYQLLIYKSELLNIFTVDVRTFSYTNYFTYLYNPPLKKAIFIKEHNLMCHIDAYYLEIYQMDFSFNTDKIELSMVQQKQPSYFYSQNSSMLYYIDTDNNAWQFGNLTQQAKFVQSLSLVRQTRFQNGFFYIITDQQIIQFGEIASNFKVKQIVSISNLNQIIVFLMNSSIFRIDVIADKLLIQYSSIANLNIISYDNINSILIHHLETGFMIFYLDFAIKNDYMNSQARSLQIQNTDPVNSMLFDYQYNRIFVLNVREIIPKIRVYTYNVTTSNNSIQLSTPQLITIIPPPTKAQHLVMKIQNSQLIIEVTQKFYYDPQLINLNSQVVYSGSNSRALMNIITDSFSLNQLTLLQVRNYDLDISQAQLVLFNPASKIITFENVVFKNTGNQFQFQLNNLQSMILENISISSLDLKGQSLLFNISNSDTIYINNFYIQNIYLYDGSCLLAFEKVNYVYINNLIIDQIIIVASQTANNDLIVFKNVKQISIQNSNFTNLTFKQLNNVQMQQNLYIIQSQSVYDFELQLINVSYLDGVSFTQVLNSYTSNFQTYYQYQGTFSLSNSTFENSSNLQTPLIQLRGNSYQVIYSTFKNISCLACNGGALQVIETQQLLINFTRFTLCSALNGGGLSISDSYYNLTEIYNSIFINNNATLNGGAIYLDATNLFMQNSTIQYNQAMIGGGIRYLKIEPVFIYMIKNNLNSDLFQKKRNLNAVQNVITMNKATIHSNNYGSYVSNIKILQSSVVYLDVTGSDGLPDSVKKDKLNLQTCSVNRFQSGQYFNFQFQLLDDENNPLYFDLELVKKNMYPPSIQSEILQFNIKANTNNTNIKLFGQYITDYLSFNSSSKSFQISLMQVVANPQTQNIFYIESESVLKVPYPTLQNREIKSGPFHITFIVDFRECIIGELYRLQGSIYYCQECLDQTYSIVEPDKQKYLDQQCIKCPDQAEHCYRNQMTLKQGYWKSTNLTDSIVECSNKLSNCVGTQEQGYCLEGHIGPLCEQCDIQSKFWNQKYYTDGSFDCKECSQLLKAINLVPTIFIALGMVVYVLISIRIAWDISEMIVIGYYLRKLKFAPVSKSSYLDTTNMNMKAMMNYVQISQLVNTVKVALPSWLTFFPDYVGSPVQNMIYTLDCYLINVNQQDIPIVFMRILWGLSIPFLYLAGMSIIYIIFVKLKFMRHNISYIYSGLVFLFIFMQPNMIQNLLGAMSCREIDNQKYILLDISFKCYTPIHKKFIGFILMPGLLIWGFVIPFFILFKLNKNKDKLDDAKIRLTYGFLYQDYKTKKFYWEFVKSQMKIIIVCIYSFYGDPYTNKLVMALIVFILYLVALVKFTPYQMIYFQQTDRNSIVVIIILVLMNIFLYNKPDIVQSQIFYIILLGIHNGYLAFMFYEVIKAKIQITFKKQFDKIKEKLSQYCSCLKPYLRIQKNVHLTTFLNWKKIKNLLLHNIKMDKQRGIIRDKLFGSSCQLVSSQSIIQSPLLKSSDKLVGQVYAKSKFHDKLLNEQNKMQESIKSIKIDNSNNNLELSKKKDIIQLDKSDTSNQQSHQINNNNINKISISINNQTILFSKDEINESQVKFRSTSNNSNNNNLPPPLNNQIYEQTVMQSLNLNNSNLVKREGLISKSLKRVTQSTNITLSNNLTSQLILNQQLHQQNLNNQSLQLLQNKIISNIDQSRTIENYLFLLESPLMIPKNEPNYVFSEQKQNRQEEQKEIDKGVNSDIIDSASDSNNSQIKQKSPFNIEICAQESYFKKEFENISYEEMNCSEKQFDMIKLEQNDEIKDQETPQIDNLYTPQYQDYDGQYQNYFYQNQHIDPLDLNNQSDKIQPNQTNKLNKLNIELYELSSLKEDFKSIKQKSIKQIKSAYDLQSKEKDHLKNMDFIDDNKIQNQIFTPKNYFGIQTEGSFEYRKQQTEQSSVIINYKKVQSLKFDKKSTKIKNPGTLIMDHQTIYTADQGRQKSQSFGQGFENLNLGNTILEFSQKNENQSLNDQQEQINYKDRIKSDLLNFESLSQPQNNETLQKKDKNITNELKNQESDKKINNSSENE</sequence>
<keyword evidence="3 5" id="KW-0812">Transmembrane</keyword>
<dbReference type="SMART" id="SM00320">
    <property type="entry name" value="WD40"/>
    <property type="match status" value="4"/>
</dbReference>
<keyword evidence="3" id="KW-1133">Transmembrane helix</keyword>
<evidence type="ECO:0000256" key="4">
    <source>
        <dbReference type="SAM" id="SignalP"/>
    </source>
</evidence>
<dbReference type="Proteomes" id="UP000009168">
    <property type="component" value="Unassembled WGS sequence"/>
</dbReference>
<feature type="transmembrane region" description="Helical" evidence="3">
    <location>
        <begin position="2495"/>
        <end position="2515"/>
    </location>
</feature>
<keyword evidence="6" id="KW-1185">Reference proteome</keyword>
<dbReference type="SUPFAM" id="SSF50998">
    <property type="entry name" value="Quinoprotein alcohol dehydrogenase-like"/>
    <property type="match status" value="1"/>
</dbReference>
<keyword evidence="3" id="KW-0472">Membrane</keyword>
<feature type="transmembrane region" description="Helical" evidence="3">
    <location>
        <begin position="2527"/>
        <end position="2545"/>
    </location>
</feature>
<protein>
    <submittedName>
        <fullName evidence="5">Transmembrane protein, putative</fullName>
    </submittedName>
</protein>
<feature type="chain" id="PRO_5004903600" evidence="4">
    <location>
        <begin position="25"/>
        <end position="3226"/>
    </location>
</feature>
<dbReference type="OrthoDB" id="295386at2759"/>
<feature type="compositionally biased region" description="Basic and acidic residues" evidence="2">
    <location>
        <begin position="3199"/>
        <end position="3219"/>
    </location>
</feature>
<name>W7XEV1_TETTS</name>
<dbReference type="InterPro" id="IPR015943">
    <property type="entry name" value="WD40/YVTN_repeat-like_dom_sf"/>
</dbReference>
<feature type="transmembrane region" description="Helical" evidence="3">
    <location>
        <begin position="2331"/>
        <end position="2352"/>
    </location>
</feature>
<dbReference type="GeneID" id="24436757"/>
<reference evidence="6" key="1">
    <citation type="journal article" date="2006" name="PLoS Biol.">
        <title>Macronuclear genome sequence of the ciliate Tetrahymena thermophila, a model eukaryote.</title>
        <authorList>
            <person name="Eisen J.A."/>
            <person name="Coyne R.S."/>
            <person name="Wu M."/>
            <person name="Wu D."/>
            <person name="Thiagarajan M."/>
            <person name="Wortman J.R."/>
            <person name="Badger J.H."/>
            <person name="Ren Q."/>
            <person name="Amedeo P."/>
            <person name="Jones K.M."/>
            <person name="Tallon L.J."/>
            <person name="Delcher A.L."/>
            <person name="Salzberg S.L."/>
            <person name="Silva J.C."/>
            <person name="Haas B.J."/>
            <person name="Majoros W.H."/>
            <person name="Farzad M."/>
            <person name="Carlton J.M."/>
            <person name="Smith R.K. Jr."/>
            <person name="Garg J."/>
            <person name="Pearlman R.E."/>
            <person name="Karrer K.M."/>
            <person name="Sun L."/>
            <person name="Manning G."/>
            <person name="Elde N.C."/>
            <person name="Turkewitz A.P."/>
            <person name="Asai D.J."/>
            <person name="Wilkes D.E."/>
            <person name="Wang Y."/>
            <person name="Cai H."/>
            <person name="Collins K."/>
            <person name="Stewart B.A."/>
            <person name="Lee S.R."/>
            <person name="Wilamowska K."/>
            <person name="Weinberg Z."/>
            <person name="Ruzzo W.L."/>
            <person name="Wloga D."/>
            <person name="Gaertig J."/>
            <person name="Frankel J."/>
            <person name="Tsao C.-C."/>
            <person name="Gorovsky M.A."/>
            <person name="Keeling P.J."/>
            <person name="Waller R.F."/>
            <person name="Patron N.J."/>
            <person name="Cherry J.M."/>
            <person name="Stover N.A."/>
            <person name="Krieger C.J."/>
            <person name="del Toro C."/>
            <person name="Ryder H.F."/>
            <person name="Williamson S.C."/>
            <person name="Barbeau R.A."/>
            <person name="Hamilton E.P."/>
            <person name="Orias E."/>
        </authorList>
    </citation>
    <scope>NUCLEOTIDE SEQUENCE [LARGE SCALE GENOMIC DNA]</scope>
    <source>
        <strain evidence="6">SB210</strain>
    </source>
</reference>
<dbReference type="SUPFAM" id="SSF50978">
    <property type="entry name" value="WD40 repeat-like"/>
    <property type="match status" value="1"/>
</dbReference>
<organism evidence="5 6">
    <name type="scientific">Tetrahymena thermophila (strain SB210)</name>
    <dbReference type="NCBI Taxonomy" id="312017"/>
    <lineage>
        <taxon>Eukaryota</taxon>
        <taxon>Sar</taxon>
        <taxon>Alveolata</taxon>
        <taxon>Ciliophora</taxon>
        <taxon>Intramacronucleata</taxon>
        <taxon>Oligohymenophorea</taxon>
        <taxon>Hymenostomatida</taxon>
        <taxon>Tetrahymenina</taxon>
        <taxon>Tetrahymenidae</taxon>
        <taxon>Tetrahymena</taxon>
    </lineage>
</organism>
<feature type="transmembrane region" description="Helical" evidence="3">
    <location>
        <begin position="2215"/>
        <end position="2237"/>
    </location>
</feature>
<evidence type="ECO:0000256" key="3">
    <source>
        <dbReference type="SAM" id="Phobius"/>
    </source>
</evidence>
<evidence type="ECO:0000313" key="5">
    <source>
        <dbReference type="EMBL" id="EWS76292.1"/>
    </source>
</evidence>
<proteinExistence type="predicted"/>
<feature type="transmembrane region" description="Helical" evidence="3">
    <location>
        <begin position="2364"/>
        <end position="2381"/>
    </location>
</feature>
<feature type="repeat" description="WD" evidence="1">
    <location>
        <begin position="477"/>
        <end position="509"/>
    </location>
</feature>
<dbReference type="InterPro" id="IPR011047">
    <property type="entry name" value="Quinoprotein_ADH-like_sf"/>
</dbReference>
<dbReference type="PROSITE" id="PS50082">
    <property type="entry name" value="WD_REPEATS_2"/>
    <property type="match status" value="1"/>
</dbReference>
<dbReference type="RefSeq" id="XP_012651076.1">
    <property type="nucleotide sequence ID" value="XM_012795622.1"/>
</dbReference>
<dbReference type="InterPro" id="IPR036322">
    <property type="entry name" value="WD40_repeat_dom_sf"/>
</dbReference>
<dbReference type="EMBL" id="GG662845">
    <property type="protein sequence ID" value="EWS76292.1"/>
    <property type="molecule type" value="Genomic_DNA"/>
</dbReference>
<evidence type="ECO:0000313" key="6">
    <source>
        <dbReference type="Proteomes" id="UP000009168"/>
    </source>
</evidence>
<feature type="region of interest" description="Disordered" evidence="2">
    <location>
        <begin position="3191"/>
        <end position="3226"/>
    </location>
</feature>
<keyword evidence="4" id="KW-0732">Signal</keyword>
<gene>
    <name evidence="5" type="ORF">TTHERM_000001490</name>
</gene>
<dbReference type="PANTHER" id="PTHR11319">
    <property type="entry name" value="G PROTEIN-COUPLED RECEPTOR-RELATED"/>
    <property type="match status" value="1"/>
</dbReference>
<dbReference type="PANTHER" id="PTHR11319:SF35">
    <property type="entry name" value="OUTER MEMBRANE PROTEIN PMPC-RELATED"/>
    <property type="match status" value="1"/>
</dbReference>
<keyword evidence="1" id="KW-0853">WD repeat</keyword>
<dbReference type="SUPFAM" id="SSF57184">
    <property type="entry name" value="Growth factor receptor domain"/>
    <property type="match status" value="1"/>
</dbReference>
<dbReference type="Gene3D" id="2.130.10.10">
    <property type="entry name" value="YVTN repeat-like/Quinoprotein amine dehydrogenase"/>
    <property type="match status" value="2"/>
</dbReference>
<feature type="signal peptide" evidence="4">
    <location>
        <begin position="1"/>
        <end position="24"/>
    </location>
</feature>
<feature type="transmembrane region" description="Helical" evidence="3">
    <location>
        <begin position="2415"/>
        <end position="2437"/>
    </location>
</feature>
<accession>W7XEV1</accession>
<evidence type="ECO:0000256" key="2">
    <source>
        <dbReference type="SAM" id="MobiDB-lite"/>
    </source>
</evidence>
<feature type="transmembrane region" description="Helical" evidence="3">
    <location>
        <begin position="2551"/>
        <end position="2573"/>
    </location>
</feature>